<dbReference type="Proteomes" id="UP000249458">
    <property type="component" value="Unassembled WGS sequence"/>
</dbReference>
<evidence type="ECO:0000313" key="2">
    <source>
        <dbReference type="Proteomes" id="UP000249458"/>
    </source>
</evidence>
<sequence length="129" mass="15717">MNRDIEYIAYQGEKFTIEWYFDEKKHSQSQEYYCSLTKDERIQLLKLLKRMGDAGVIHDKTKFRNEGDKIYAFKPKPDRFLCFFFEDRKIILTNAFRKKQDKLPLTEKEKALKVMDQYTSRVKRGDYYD</sequence>
<dbReference type="AlphaFoldDB" id="A0A364LHL6"/>
<comment type="caution">
    <text evidence="1">The sequence shown here is derived from an EMBL/GenBank/DDBJ whole genome shotgun (WGS) entry which is preliminary data.</text>
</comment>
<organism evidence="1 2">
    <name type="scientific">Legionella quinlivanii</name>
    <dbReference type="NCBI Taxonomy" id="45073"/>
    <lineage>
        <taxon>Bacteria</taxon>
        <taxon>Pseudomonadati</taxon>
        <taxon>Pseudomonadota</taxon>
        <taxon>Gammaproteobacteria</taxon>
        <taxon>Legionellales</taxon>
        <taxon>Legionellaceae</taxon>
        <taxon>Legionella</taxon>
    </lineage>
</organism>
<evidence type="ECO:0000313" key="1">
    <source>
        <dbReference type="EMBL" id="RAP35736.1"/>
    </source>
</evidence>
<evidence type="ECO:0008006" key="3">
    <source>
        <dbReference type="Google" id="ProtNLM"/>
    </source>
</evidence>
<proteinExistence type="predicted"/>
<name>A0A364LHL6_9GAMM</name>
<dbReference type="EMBL" id="MVJN01000008">
    <property type="protein sequence ID" value="RAP35736.1"/>
    <property type="molecule type" value="Genomic_DNA"/>
</dbReference>
<reference evidence="1 2" key="1">
    <citation type="submission" date="2017-02" db="EMBL/GenBank/DDBJ databases">
        <title>Legionella quilivanii strain from human: case report and whole genome sequencing analysis.</title>
        <authorList>
            <person name="Lalancette C."/>
            <person name="Leduc J.-M."/>
            <person name="Levesque S."/>
            <person name="Fournier E."/>
            <person name="Saoud J."/>
            <person name="Faucher S.P."/>
            <person name="Bernard K."/>
            <person name="Martineau C."/>
            <person name="Longtin J."/>
        </authorList>
    </citation>
    <scope>NUCLEOTIDE SEQUENCE [LARGE SCALE GENOMIC DNA]</scope>
    <source>
        <strain evidence="1 2">ID143958</strain>
    </source>
</reference>
<dbReference type="InterPro" id="IPR009241">
    <property type="entry name" value="HigB-like"/>
</dbReference>
<gene>
    <name evidence="1" type="ORF">B1207_11680</name>
</gene>
<protein>
    <recommendedName>
        <fullName evidence="3">Phage-related protein</fullName>
    </recommendedName>
</protein>
<dbReference type="Pfam" id="PF05973">
    <property type="entry name" value="Gp49"/>
    <property type="match status" value="1"/>
</dbReference>
<accession>A0A364LHL6</accession>
<dbReference type="RefSeq" id="WP_112220134.1">
    <property type="nucleotide sequence ID" value="NZ_MVJN01000008.1"/>
</dbReference>